<evidence type="ECO:0000256" key="1">
    <source>
        <dbReference type="ARBA" id="ARBA00022448"/>
    </source>
</evidence>
<evidence type="ECO:0000256" key="7">
    <source>
        <dbReference type="ARBA" id="ARBA00022989"/>
    </source>
</evidence>
<evidence type="ECO:0000256" key="9">
    <source>
        <dbReference type="SAM" id="Phobius"/>
    </source>
</evidence>
<evidence type="ECO:0000313" key="10">
    <source>
        <dbReference type="EMBL" id="BBI50637.1"/>
    </source>
</evidence>
<evidence type="ECO:0000313" key="11">
    <source>
        <dbReference type="Proteomes" id="UP000289555"/>
    </source>
</evidence>
<keyword evidence="2" id="KW-0597">Phosphoprotein</keyword>
<sequence length="99" mass="10278">MSMMHASTVKDAAAASLPPTASLMRWVIVATLPGIATMSYFFGLGVISNVVLAAAFGIALEAAVLRLRMRPIRVALNDSSALLTGVLLVHHCHPLAPGG</sequence>
<keyword evidence="5 9" id="KW-0812">Transmembrane</keyword>
<feature type="transmembrane region" description="Helical" evidence="9">
    <location>
        <begin position="40"/>
        <end position="64"/>
    </location>
</feature>
<accession>A0ABM7GJ03</accession>
<dbReference type="Pfam" id="PF03116">
    <property type="entry name" value="NQR2_RnfD_RnfE"/>
    <property type="match status" value="1"/>
</dbReference>
<organism evidence="10 11">
    <name type="scientific">Vreelandella olivaria</name>
    <dbReference type="NCBI Taxonomy" id="390919"/>
    <lineage>
        <taxon>Bacteria</taxon>
        <taxon>Pseudomonadati</taxon>
        <taxon>Pseudomonadota</taxon>
        <taxon>Gammaproteobacteria</taxon>
        <taxon>Oceanospirillales</taxon>
        <taxon>Halomonadaceae</taxon>
        <taxon>Vreelandella</taxon>
    </lineage>
</organism>
<keyword evidence="6" id="KW-1278">Translocase</keyword>
<evidence type="ECO:0000256" key="8">
    <source>
        <dbReference type="ARBA" id="ARBA00023136"/>
    </source>
</evidence>
<evidence type="ECO:0000256" key="5">
    <source>
        <dbReference type="ARBA" id="ARBA00022692"/>
    </source>
</evidence>
<keyword evidence="4" id="KW-0288">FMN</keyword>
<proteinExistence type="predicted"/>
<keyword evidence="8 9" id="KW-0472">Membrane</keyword>
<evidence type="ECO:0008006" key="12">
    <source>
        <dbReference type="Google" id="ProtNLM"/>
    </source>
</evidence>
<reference evidence="11" key="1">
    <citation type="journal article" date="2019" name="Microbiol. Resour. Announc.">
        <title>Complete Genome Sequence of Halomonas olivaria, a Moderately Halophilic Bacterium Isolated from Olive Processing Effluents, Obtained by Nanopore Sequencing.</title>
        <authorList>
            <person name="Nagata S."/>
            <person name="Ii K.M."/>
            <person name="Tsukimi T."/>
            <person name="Miura M.C."/>
            <person name="Galipon J."/>
            <person name="Arakawa K."/>
        </authorList>
    </citation>
    <scope>NUCLEOTIDE SEQUENCE [LARGE SCALE GENOMIC DNA]</scope>
    <source>
        <strain evidence="11">TYRC17</strain>
    </source>
</reference>
<keyword evidence="3" id="KW-0285">Flavoprotein</keyword>
<gene>
    <name evidence="10" type="ORF">HORIV_30580</name>
</gene>
<protein>
    <recommendedName>
        <fullName evidence="12">Electron transport complex protein RnfD</fullName>
    </recommendedName>
</protein>
<dbReference type="EMBL" id="AP019416">
    <property type="protein sequence ID" value="BBI50637.1"/>
    <property type="molecule type" value="Genomic_DNA"/>
</dbReference>
<dbReference type="InterPro" id="IPR004338">
    <property type="entry name" value="NqrB/RnfD"/>
</dbReference>
<dbReference type="Proteomes" id="UP000289555">
    <property type="component" value="Chromosome"/>
</dbReference>
<evidence type="ECO:0000256" key="3">
    <source>
        <dbReference type="ARBA" id="ARBA00022630"/>
    </source>
</evidence>
<keyword evidence="7 9" id="KW-1133">Transmembrane helix</keyword>
<evidence type="ECO:0000256" key="6">
    <source>
        <dbReference type="ARBA" id="ARBA00022967"/>
    </source>
</evidence>
<keyword evidence="1" id="KW-0813">Transport</keyword>
<evidence type="ECO:0000256" key="2">
    <source>
        <dbReference type="ARBA" id="ARBA00022553"/>
    </source>
</evidence>
<name>A0ABM7GJ03_9GAMM</name>
<keyword evidence="11" id="KW-1185">Reference proteome</keyword>
<evidence type="ECO:0000256" key="4">
    <source>
        <dbReference type="ARBA" id="ARBA00022643"/>
    </source>
</evidence>